<evidence type="ECO:0000256" key="1">
    <source>
        <dbReference type="SAM" id="SignalP"/>
    </source>
</evidence>
<organism evidence="3 4">
    <name type="scientific">Botrimarina mediterranea</name>
    <dbReference type="NCBI Taxonomy" id="2528022"/>
    <lineage>
        <taxon>Bacteria</taxon>
        <taxon>Pseudomonadati</taxon>
        <taxon>Planctomycetota</taxon>
        <taxon>Planctomycetia</taxon>
        <taxon>Pirellulales</taxon>
        <taxon>Lacipirellulaceae</taxon>
        <taxon>Botrimarina</taxon>
    </lineage>
</organism>
<dbReference type="RefSeq" id="WP_145116516.1">
    <property type="nucleotide sequence ID" value="NZ_CP036349.1"/>
</dbReference>
<dbReference type="EMBL" id="CP036349">
    <property type="protein sequence ID" value="QDV76098.1"/>
    <property type="molecule type" value="Genomic_DNA"/>
</dbReference>
<dbReference type="CDD" id="cd00688">
    <property type="entry name" value="ISOPREN_C2_like"/>
    <property type="match status" value="1"/>
</dbReference>
<dbReference type="Pfam" id="PF13709">
    <property type="entry name" value="DUF4159"/>
    <property type="match status" value="2"/>
</dbReference>
<evidence type="ECO:0000313" key="3">
    <source>
        <dbReference type="EMBL" id="QDV76098.1"/>
    </source>
</evidence>
<feature type="domain" description="DUF4159" evidence="2">
    <location>
        <begin position="581"/>
        <end position="785"/>
    </location>
</feature>
<dbReference type="InterPro" id="IPR025297">
    <property type="entry name" value="DUF4159"/>
</dbReference>
<evidence type="ECO:0000313" key="4">
    <source>
        <dbReference type="Proteomes" id="UP000316426"/>
    </source>
</evidence>
<dbReference type="InterPro" id="IPR008930">
    <property type="entry name" value="Terpenoid_cyclase/PrenylTrfase"/>
</dbReference>
<dbReference type="SUPFAM" id="SSF48239">
    <property type="entry name" value="Terpenoid cyclases/Protein prenyltransferases"/>
    <property type="match status" value="1"/>
</dbReference>
<sequence precursor="true">MPRGWIVTVVAVALAASAVAPAAAQRRGLDDPIDPARVLASIDRAVSYLKRQQKPSGGWDDGVANPGGISSLATLALLEAGIEPDDSTVSKGLEYIRRFPPEKTYVVALQTMALQAATPRRDRLQIEKNARWLEKAQAKDGEFSGGWSYSEARGMADPSNSQFAVLGLYAAQEAGVKIDPEVWRRAGAYWRKRQNRDGSWHYTSSDRASGSMTCAGVGAMVIIGMAAGEADATVDDNGAVLCCQPQKEDESVERGLAWLGRNFAVRGNPVGRKISENWHYYYLYALERAGRLTAQRFIDQHDWYREGTEYLVREQDPLTDAWRGGVSEPDATITTSFSLLFLAKGRRPVVMAKAKAPEGEDLRAWAQHRRDAAHLVAAAETAWDLPMTWQAIDASKANVEDLSMAPVLYASGAAATAGLTAQGKKLRDYIDKGGFVFVESPCDSGRSASRADIERLVVAMFPEPDYRLRQIEPSHPLWRMERLVRPDSPYVGSLWGVEYGCRTCVVFCDRDLSCYWELDAKPRAGDYPDDVKRRIDDARTVGLNVLAYASNREPRGKEQQFVEQATRLEFDAAGQRGLIEIAKLRHAGGCNDAPGALANLLRAASESDAKLSVAPTPVEVAADDPALPLRHFAFTHGRRDFRLSAEERAALGEYLTNGGTLLADAICASSEFQKAFRREVAAALPGARFEQIPADDPLLSPAFGGYDVRLVSIRDPQPTADDQPLAARTRRRAPVLEGIQIDGRWAVVFSPYDLSCALEQHEAVQCRGYSKEDAARIGLNVLLYSINQ</sequence>
<keyword evidence="4" id="KW-1185">Reference proteome</keyword>
<dbReference type="Gene3D" id="1.50.10.20">
    <property type="match status" value="2"/>
</dbReference>
<evidence type="ECO:0000259" key="2">
    <source>
        <dbReference type="Pfam" id="PF13709"/>
    </source>
</evidence>
<keyword evidence="3" id="KW-0808">Transferase</keyword>
<proteinExistence type="predicted"/>
<dbReference type="Gene3D" id="3.40.50.12140">
    <property type="entry name" value="Domain of unknown function DUF4159"/>
    <property type="match status" value="2"/>
</dbReference>
<dbReference type="AlphaFoldDB" id="A0A518KE79"/>
<gene>
    <name evidence="3" type="ORF">Spa11_43230</name>
</gene>
<dbReference type="KEGG" id="bmei:Spa11_43230"/>
<dbReference type="Proteomes" id="UP000316426">
    <property type="component" value="Chromosome"/>
</dbReference>
<name>A0A518KE79_9BACT</name>
<accession>A0A518KE79</accession>
<keyword evidence="1" id="KW-0732">Signal</keyword>
<protein>
    <submittedName>
        <fullName evidence="3">Prenyltransferase and squalene oxidase repeat protein</fullName>
    </submittedName>
</protein>
<feature type="chain" id="PRO_5022237125" evidence="1">
    <location>
        <begin position="23"/>
        <end position="788"/>
    </location>
</feature>
<feature type="signal peptide" evidence="1">
    <location>
        <begin position="1"/>
        <end position="22"/>
    </location>
</feature>
<reference evidence="3 4" key="1">
    <citation type="submission" date="2019-02" db="EMBL/GenBank/DDBJ databases">
        <title>Deep-cultivation of Planctomycetes and their phenomic and genomic characterization uncovers novel biology.</title>
        <authorList>
            <person name="Wiegand S."/>
            <person name="Jogler M."/>
            <person name="Boedeker C."/>
            <person name="Pinto D."/>
            <person name="Vollmers J."/>
            <person name="Rivas-Marin E."/>
            <person name="Kohn T."/>
            <person name="Peeters S.H."/>
            <person name="Heuer A."/>
            <person name="Rast P."/>
            <person name="Oberbeckmann S."/>
            <person name="Bunk B."/>
            <person name="Jeske O."/>
            <person name="Meyerdierks A."/>
            <person name="Storesund J.E."/>
            <person name="Kallscheuer N."/>
            <person name="Luecker S."/>
            <person name="Lage O.M."/>
            <person name="Pohl T."/>
            <person name="Merkel B.J."/>
            <person name="Hornburger P."/>
            <person name="Mueller R.-W."/>
            <person name="Bruemmer F."/>
            <person name="Labrenz M."/>
            <person name="Spormann A.M."/>
            <person name="Op den Camp H."/>
            <person name="Overmann J."/>
            <person name="Amann R."/>
            <person name="Jetten M.S.M."/>
            <person name="Mascher T."/>
            <person name="Medema M.H."/>
            <person name="Devos D.P."/>
            <person name="Kaster A.-K."/>
            <person name="Ovreas L."/>
            <person name="Rohde M."/>
            <person name="Galperin M.Y."/>
            <person name="Jogler C."/>
        </authorList>
    </citation>
    <scope>NUCLEOTIDE SEQUENCE [LARGE SCALE GENOMIC DNA]</scope>
    <source>
        <strain evidence="3 4">Spa11</strain>
    </source>
</reference>
<dbReference type="GO" id="GO:0016740">
    <property type="term" value="F:transferase activity"/>
    <property type="evidence" value="ECO:0007669"/>
    <property type="project" value="UniProtKB-KW"/>
</dbReference>
<feature type="domain" description="DUF4159" evidence="2">
    <location>
        <begin position="364"/>
        <end position="549"/>
    </location>
</feature>